<proteinExistence type="predicted"/>
<keyword evidence="3" id="KW-1185">Reference proteome</keyword>
<protein>
    <submittedName>
        <fullName evidence="2">Uncharacterized protein</fullName>
    </submittedName>
</protein>
<feature type="region of interest" description="Disordered" evidence="1">
    <location>
        <begin position="1"/>
        <end position="24"/>
    </location>
</feature>
<accession>A0A8J5RQT5</accession>
<organism evidence="2 3">
    <name type="scientific">Zizania palustris</name>
    <name type="common">Northern wild rice</name>
    <dbReference type="NCBI Taxonomy" id="103762"/>
    <lineage>
        <taxon>Eukaryota</taxon>
        <taxon>Viridiplantae</taxon>
        <taxon>Streptophyta</taxon>
        <taxon>Embryophyta</taxon>
        <taxon>Tracheophyta</taxon>
        <taxon>Spermatophyta</taxon>
        <taxon>Magnoliopsida</taxon>
        <taxon>Liliopsida</taxon>
        <taxon>Poales</taxon>
        <taxon>Poaceae</taxon>
        <taxon>BOP clade</taxon>
        <taxon>Oryzoideae</taxon>
        <taxon>Oryzeae</taxon>
        <taxon>Zizaniinae</taxon>
        <taxon>Zizania</taxon>
    </lineage>
</organism>
<reference evidence="2" key="2">
    <citation type="submission" date="2021-02" db="EMBL/GenBank/DDBJ databases">
        <authorList>
            <person name="Kimball J.A."/>
            <person name="Haas M.W."/>
            <person name="Macchietto M."/>
            <person name="Kono T."/>
            <person name="Duquette J."/>
            <person name="Shao M."/>
        </authorList>
    </citation>
    <scope>NUCLEOTIDE SEQUENCE</scope>
    <source>
        <tissue evidence="2">Fresh leaf tissue</tissue>
    </source>
</reference>
<evidence type="ECO:0000313" key="2">
    <source>
        <dbReference type="EMBL" id="KAG8052357.1"/>
    </source>
</evidence>
<comment type="caution">
    <text evidence="2">The sequence shown here is derived from an EMBL/GenBank/DDBJ whole genome shotgun (WGS) entry which is preliminary data.</text>
</comment>
<dbReference type="Proteomes" id="UP000729402">
    <property type="component" value="Unassembled WGS sequence"/>
</dbReference>
<dbReference type="EMBL" id="JAAALK010000288">
    <property type="protein sequence ID" value="KAG8052357.1"/>
    <property type="molecule type" value="Genomic_DNA"/>
</dbReference>
<evidence type="ECO:0000313" key="3">
    <source>
        <dbReference type="Proteomes" id="UP000729402"/>
    </source>
</evidence>
<dbReference type="AlphaFoldDB" id="A0A8J5RQT5"/>
<reference evidence="2" key="1">
    <citation type="journal article" date="2021" name="bioRxiv">
        <title>Whole Genome Assembly and Annotation of Northern Wild Rice, Zizania palustris L., Supports a Whole Genome Duplication in the Zizania Genus.</title>
        <authorList>
            <person name="Haas M."/>
            <person name="Kono T."/>
            <person name="Macchietto M."/>
            <person name="Millas R."/>
            <person name="McGilp L."/>
            <person name="Shao M."/>
            <person name="Duquette J."/>
            <person name="Hirsch C.N."/>
            <person name="Kimball J."/>
        </authorList>
    </citation>
    <scope>NUCLEOTIDE SEQUENCE</scope>
    <source>
        <tissue evidence="2">Fresh leaf tissue</tissue>
    </source>
</reference>
<name>A0A8J5RQT5_ZIZPA</name>
<evidence type="ECO:0000256" key="1">
    <source>
        <dbReference type="SAM" id="MobiDB-lite"/>
    </source>
</evidence>
<sequence>MEACPPLSGKGEEASGDSVETSCDSERYLVEDASERAPRAGRGRNVVVLSIPSASIPISLSSEDWLHFRCGTSSRMRKALFRRSAWVEGSPLPDPSPIEVTGAVERTTTIVVYTTLPLHFL</sequence>
<gene>
    <name evidence="2" type="ORF">GUJ93_ZPchr0001g30671</name>
</gene>